<dbReference type="KEGG" id="dsa:Desal_2891"/>
<evidence type="ECO:0000256" key="8">
    <source>
        <dbReference type="ARBA" id="ARBA00029447"/>
    </source>
</evidence>
<keyword evidence="5 11" id="KW-1133">Transmembrane helix</keyword>
<dbReference type="GO" id="GO:0007165">
    <property type="term" value="P:signal transduction"/>
    <property type="evidence" value="ECO:0007669"/>
    <property type="project" value="UniProtKB-KW"/>
</dbReference>
<dbReference type="SMART" id="SM00304">
    <property type="entry name" value="HAMP"/>
    <property type="match status" value="1"/>
</dbReference>
<evidence type="ECO:0000256" key="7">
    <source>
        <dbReference type="ARBA" id="ARBA00023224"/>
    </source>
</evidence>
<gene>
    <name evidence="14" type="ordered locus">Desal_2891</name>
</gene>
<comment type="similarity">
    <text evidence="8">Belongs to the methyl-accepting chemotaxis (MCP) protein family.</text>
</comment>
<evidence type="ECO:0000256" key="10">
    <source>
        <dbReference type="SAM" id="Coils"/>
    </source>
</evidence>
<accession>C6C072</accession>
<dbReference type="RefSeq" id="WP_015852759.1">
    <property type="nucleotide sequence ID" value="NC_012881.1"/>
</dbReference>
<evidence type="ECO:0000256" key="1">
    <source>
        <dbReference type="ARBA" id="ARBA00004651"/>
    </source>
</evidence>
<dbReference type="CDD" id="cd12913">
    <property type="entry name" value="PDC1_MCP_like"/>
    <property type="match status" value="1"/>
</dbReference>
<protein>
    <submittedName>
        <fullName evidence="14">Methyl-accepting chemotaxis sensory transducer with Cache sensor</fullName>
    </submittedName>
</protein>
<dbReference type="HOGENOM" id="CLU_000445_107_19_7"/>
<dbReference type="SUPFAM" id="SSF58104">
    <property type="entry name" value="Methyl-accepting chemotaxis protein (MCP) signaling domain"/>
    <property type="match status" value="1"/>
</dbReference>
<dbReference type="Proteomes" id="UP000002601">
    <property type="component" value="Chromosome"/>
</dbReference>
<evidence type="ECO:0000256" key="4">
    <source>
        <dbReference type="ARBA" id="ARBA00022692"/>
    </source>
</evidence>
<dbReference type="CDD" id="cd06225">
    <property type="entry name" value="HAMP"/>
    <property type="match status" value="1"/>
</dbReference>
<dbReference type="SUPFAM" id="SSF103190">
    <property type="entry name" value="Sensory domain-like"/>
    <property type="match status" value="1"/>
</dbReference>
<evidence type="ECO:0000313" key="14">
    <source>
        <dbReference type="EMBL" id="ACS80943.1"/>
    </source>
</evidence>
<dbReference type="InterPro" id="IPR033479">
    <property type="entry name" value="dCache_1"/>
</dbReference>
<keyword evidence="4 11" id="KW-0812">Transmembrane</keyword>
<dbReference type="CDD" id="cd11386">
    <property type="entry name" value="MCP_signal"/>
    <property type="match status" value="1"/>
</dbReference>
<dbReference type="OrthoDB" id="5348717at2"/>
<dbReference type="GO" id="GO:0005886">
    <property type="term" value="C:plasma membrane"/>
    <property type="evidence" value="ECO:0007669"/>
    <property type="project" value="UniProtKB-SubCell"/>
</dbReference>
<evidence type="ECO:0000256" key="2">
    <source>
        <dbReference type="ARBA" id="ARBA00022475"/>
    </source>
</evidence>
<dbReference type="Pfam" id="PF02743">
    <property type="entry name" value="dCache_1"/>
    <property type="match status" value="1"/>
</dbReference>
<evidence type="ECO:0000256" key="3">
    <source>
        <dbReference type="ARBA" id="ARBA00022500"/>
    </source>
</evidence>
<feature type="coiled-coil region" evidence="10">
    <location>
        <begin position="381"/>
        <end position="415"/>
    </location>
</feature>
<dbReference type="EMBL" id="CP001649">
    <property type="protein sequence ID" value="ACS80943.1"/>
    <property type="molecule type" value="Genomic_DNA"/>
</dbReference>
<name>C6C072_MARSD</name>
<dbReference type="PANTHER" id="PTHR32089">
    <property type="entry name" value="METHYL-ACCEPTING CHEMOTAXIS PROTEIN MCPB"/>
    <property type="match status" value="1"/>
</dbReference>
<evidence type="ECO:0000256" key="6">
    <source>
        <dbReference type="ARBA" id="ARBA00023136"/>
    </source>
</evidence>
<dbReference type="Gene3D" id="1.10.8.500">
    <property type="entry name" value="HAMP domain in histidine kinase"/>
    <property type="match status" value="1"/>
</dbReference>
<keyword evidence="6 11" id="KW-0472">Membrane</keyword>
<dbReference type="CDD" id="cd12912">
    <property type="entry name" value="PDC2_MCP_like"/>
    <property type="match status" value="1"/>
</dbReference>
<dbReference type="SMART" id="SM00283">
    <property type="entry name" value="MA"/>
    <property type="match status" value="1"/>
</dbReference>
<dbReference type="Gene3D" id="1.10.287.950">
    <property type="entry name" value="Methyl-accepting chemotaxis protein"/>
    <property type="match status" value="1"/>
</dbReference>
<keyword evidence="15" id="KW-1185">Reference proteome</keyword>
<feature type="transmembrane region" description="Helical" evidence="11">
    <location>
        <begin position="303"/>
        <end position="321"/>
    </location>
</feature>
<dbReference type="Gene3D" id="3.30.450.20">
    <property type="entry name" value="PAS domain"/>
    <property type="match status" value="2"/>
</dbReference>
<dbReference type="eggNOG" id="COG0840">
    <property type="taxonomic scope" value="Bacteria"/>
</dbReference>
<evidence type="ECO:0000259" key="13">
    <source>
        <dbReference type="PROSITE" id="PS50885"/>
    </source>
</evidence>
<evidence type="ECO:0000259" key="12">
    <source>
        <dbReference type="PROSITE" id="PS50111"/>
    </source>
</evidence>
<sequence length="696" mass="74564">MRLDIKNKLILLILAAVLLCAGGMASISFVKMTDMAQTAFEESSLSELQQVNNFISEFMHEAELNAKFLAGEPAVTESFGNNLNLVQDKSLDAVKRDLMNDKAKDAFDLMKRMVTSHKAYDFAFFGMEDGGFNMYPEDGMPAGYDPRARPWYTSAMAGAKDTSVSKAYKSTTGVAVSSITSKIRDNGRVIGVVGFDINLSTLTDVVSAIKIGKTGYIILMEGDNTILSDPLNKDYAFKQADNLEDPGMQELAKMKDDFAPVILGGEEKFVRVFTSPALGWKLALLIDKAEIMEGAYDTVKDTLLMGLGIAVVLCLFGWFVARSIANPIQMLVGAAQSVSKGDFDAIPDESRFSGELLTLQQALKDMVVDLGKLLKTTEEKGLEAEEQTKLAKEALAEAEEARNAAENAKREGMLQAAGQLEQIVDQVTSASQELSAQIEQSRSGAEIQRERSAEAATAMEEMNASVFEVAQNASQAAESADDARKQADDGGGIVDNVISSIGEVDAAAGQMAIGLENLGKRAEGIGQVMNVITDIADQTNLLALNAAIEAARAGEAGRGFAVVADEVRKLAEKTMDATKEVGEAVSAIQSGTRNSISDMEKASGMVERSTSYASDAGESLSSIVNIVESTADQVRAIATASEEQSAASEEINRNTDEINRIAAETSQAMEQSSQAVHELSRLSEDLKSVIDDLKKV</sequence>
<dbReference type="PANTHER" id="PTHR32089:SF112">
    <property type="entry name" value="LYSOZYME-LIKE PROTEIN-RELATED"/>
    <property type="match status" value="1"/>
</dbReference>
<proteinExistence type="inferred from homology"/>
<dbReference type="AlphaFoldDB" id="C6C072"/>
<dbReference type="FunFam" id="1.10.287.950:FF:000001">
    <property type="entry name" value="Methyl-accepting chemotaxis sensory transducer"/>
    <property type="match status" value="1"/>
</dbReference>
<dbReference type="PROSITE" id="PS50111">
    <property type="entry name" value="CHEMOTAXIS_TRANSDUC_2"/>
    <property type="match status" value="1"/>
</dbReference>
<keyword evidence="10" id="KW-0175">Coiled coil</keyword>
<comment type="subcellular location">
    <subcellularLocation>
        <location evidence="1">Cell membrane</location>
        <topology evidence="1">Multi-pass membrane protein</topology>
    </subcellularLocation>
</comment>
<dbReference type="Pfam" id="PF00672">
    <property type="entry name" value="HAMP"/>
    <property type="match status" value="1"/>
</dbReference>
<evidence type="ECO:0000256" key="5">
    <source>
        <dbReference type="ARBA" id="ARBA00022989"/>
    </source>
</evidence>
<dbReference type="InterPro" id="IPR004089">
    <property type="entry name" value="MCPsignal_dom"/>
</dbReference>
<organism evidence="14 15">
    <name type="scientific">Maridesulfovibrio salexigens (strain ATCC 14822 / DSM 2638 / NCIMB 8403 / VKM B-1763)</name>
    <name type="common">Desulfovibrio salexigens</name>
    <dbReference type="NCBI Taxonomy" id="526222"/>
    <lineage>
        <taxon>Bacteria</taxon>
        <taxon>Pseudomonadati</taxon>
        <taxon>Thermodesulfobacteriota</taxon>
        <taxon>Desulfovibrionia</taxon>
        <taxon>Desulfovibrionales</taxon>
        <taxon>Desulfovibrionaceae</taxon>
        <taxon>Maridesulfovibrio</taxon>
    </lineage>
</organism>
<evidence type="ECO:0000256" key="11">
    <source>
        <dbReference type="SAM" id="Phobius"/>
    </source>
</evidence>
<evidence type="ECO:0000256" key="9">
    <source>
        <dbReference type="PROSITE-ProRule" id="PRU00284"/>
    </source>
</evidence>
<dbReference type="STRING" id="526222.Desal_2891"/>
<feature type="domain" description="HAMP" evidence="13">
    <location>
        <begin position="322"/>
        <end position="375"/>
    </location>
</feature>
<keyword evidence="3" id="KW-0145">Chemotaxis</keyword>
<feature type="domain" description="Methyl-accepting transducer" evidence="12">
    <location>
        <begin position="423"/>
        <end position="659"/>
    </location>
</feature>
<dbReference type="Pfam" id="PF00015">
    <property type="entry name" value="MCPsignal"/>
    <property type="match status" value="1"/>
</dbReference>
<evidence type="ECO:0000313" key="15">
    <source>
        <dbReference type="Proteomes" id="UP000002601"/>
    </source>
</evidence>
<keyword evidence="2" id="KW-1003">Cell membrane</keyword>
<dbReference type="GO" id="GO:0006935">
    <property type="term" value="P:chemotaxis"/>
    <property type="evidence" value="ECO:0007669"/>
    <property type="project" value="UniProtKB-KW"/>
</dbReference>
<keyword evidence="7 9" id="KW-0807">Transducer</keyword>
<dbReference type="PROSITE" id="PS50885">
    <property type="entry name" value="HAMP"/>
    <property type="match status" value="1"/>
</dbReference>
<reference evidence="14 15" key="1">
    <citation type="submission" date="2009-06" db="EMBL/GenBank/DDBJ databases">
        <title>Complete sequence of Desulfovibrio salexigens DSM 2638.</title>
        <authorList>
            <consortium name="US DOE Joint Genome Institute"/>
            <person name="Lucas S."/>
            <person name="Copeland A."/>
            <person name="Lapidus A."/>
            <person name="Glavina del Rio T."/>
            <person name="Tice H."/>
            <person name="Bruce D."/>
            <person name="Goodwin L."/>
            <person name="Pitluck S."/>
            <person name="Munk A.C."/>
            <person name="Brettin T."/>
            <person name="Detter J.C."/>
            <person name="Han C."/>
            <person name="Tapia R."/>
            <person name="Larimer F."/>
            <person name="Land M."/>
            <person name="Hauser L."/>
            <person name="Kyrpides N."/>
            <person name="Anderson I."/>
            <person name="Wall J.D."/>
            <person name="Arkin A.P."/>
            <person name="Dehal P."/>
            <person name="Chivian D."/>
            <person name="Giles B."/>
            <person name="Hazen T.C."/>
        </authorList>
    </citation>
    <scope>NUCLEOTIDE SEQUENCE [LARGE SCALE GENOMIC DNA]</scope>
    <source>
        <strain evidence="15">ATCC 14822 / DSM 2638 / NCIMB 8403 / VKM B-1763</strain>
    </source>
</reference>
<dbReference type="InterPro" id="IPR029151">
    <property type="entry name" value="Sensor-like_sf"/>
</dbReference>
<dbReference type="InterPro" id="IPR003660">
    <property type="entry name" value="HAMP_dom"/>
</dbReference>